<keyword evidence="1" id="KW-0812">Transmembrane</keyword>
<dbReference type="EMBL" id="JBHSDH010000007">
    <property type="protein sequence ID" value="MFC4291076.1"/>
    <property type="molecule type" value="Genomic_DNA"/>
</dbReference>
<dbReference type="RefSeq" id="WP_381420676.1">
    <property type="nucleotide sequence ID" value="NZ_JBHSDH010000007.1"/>
</dbReference>
<feature type="transmembrane region" description="Helical" evidence="1">
    <location>
        <begin position="58"/>
        <end position="76"/>
    </location>
</feature>
<name>A0ABV8RFT1_9SPHN</name>
<dbReference type="Proteomes" id="UP001595887">
    <property type="component" value="Unassembled WGS sequence"/>
</dbReference>
<proteinExistence type="predicted"/>
<organism evidence="2 3">
    <name type="scientific">Sphingorhabdus arenilitoris</name>
    <dbReference type="NCBI Taxonomy" id="1490041"/>
    <lineage>
        <taxon>Bacteria</taxon>
        <taxon>Pseudomonadati</taxon>
        <taxon>Pseudomonadota</taxon>
        <taxon>Alphaproteobacteria</taxon>
        <taxon>Sphingomonadales</taxon>
        <taxon>Sphingomonadaceae</taxon>
        <taxon>Sphingorhabdus</taxon>
    </lineage>
</organism>
<evidence type="ECO:0000313" key="3">
    <source>
        <dbReference type="Proteomes" id="UP001595887"/>
    </source>
</evidence>
<reference evidence="3" key="1">
    <citation type="journal article" date="2019" name="Int. J. Syst. Evol. Microbiol.">
        <title>The Global Catalogue of Microorganisms (GCM) 10K type strain sequencing project: providing services to taxonomists for standard genome sequencing and annotation.</title>
        <authorList>
            <consortium name="The Broad Institute Genomics Platform"/>
            <consortium name="The Broad Institute Genome Sequencing Center for Infectious Disease"/>
            <person name="Wu L."/>
            <person name="Ma J."/>
        </authorList>
    </citation>
    <scope>NUCLEOTIDE SEQUENCE [LARGE SCALE GENOMIC DNA]</scope>
    <source>
        <strain evidence="3">CECT 8531</strain>
    </source>
</reference>
<evidence type="ECO:0008006" key="4">
    <source>
        <dbReference type="Google" id="ProtNLM"/>
    </source>
</evidence>
<gene>
    <name evidence="2" type="ORF">ACFOWX_01465</name>
</gene>
<accession>A0ABV8RFT1</accession>
<evidence type="ECO:0000256" key="1">
    <source>
        <dbReference type="SAM" id="Phobius"/>
    </source>
</evidence>
<sequence length="149" mass="16603">MIIALQSASRRLSSANNKSMLLPPRIKLFLLAIFWWPHSAWAQQLGQRGDTDISLLRVFGSLVFCLLLAIAIIFLIKKKYPAINFRSFYDKQNSSRLILVDQISLAPQRSIYLIALDGQEYLTVFSGSSATILAVSNDAASKLDIDDAV</sequence>
<protein>
    <recommendedName>
        <fullName evidence="4">Flagellar biosynthetic protein FliO</fullName>
    </recommendedName>
</protein>
<keyword evidence="3" id="KW-1185">Reference proteome</keyword>
<keyword evidence="1" id="KW-0472">Membrane</keyword>
<evidence type="ECO:0000313" key="2">
    <source>
        <dbReference type="EMBL" id="MFC4291076.1"/>
    </source>
</evidence>
<comment type="caution">
    <text evidence="2">The sequence shown here is derived from an EMBL/GenBank/DDBJ whole genome shotgun (WGS) entry which is preliminary data.</text>
</comment>
<keyword evidence="1" id="KW-1133">Transmembrane helix</keyword>